<name>A0A1X6Y5S1_9RHOB</name>
<dbReference type="RefSeq" id="WP_085886071.1">
    <property type="nucleotide sequence ID" value="NZ_FWFN01000001.1"/>
</dbReference>
<dbReference type="OrthoDB" id="9806505at2"/>
<dbReference type="EMBL" id="FWFN01000001">
    <property type="protein sequence ID" value="SLN11260.1"/>
    <property type="molecule type" value="Genomic_DNA"/>
</dbReference>
<evidence type="ECO:0000313" key="1">
    <source>
        <dbReference type="EMBL" id="SLN11260.1"/>
    </source>
</evidence>
<dbReference type="SUPFAM" id="SSF52218">
    <property type="entry name" value="Flavoproteins"/>
    <property type="match status" value="1"/>
</dbReference>
<dbReference type="Gene3D" id="3.40.50.360">
    <property type="match status" value="1"/>
</dbReference>
<organism evidence="1 2">
    <name type="scientific">Pseudooceanicola marinus</name>
    <dbReference type="NCBI Taxonomy" id="396013"/>
    <lineage>
        <taxon>Bacteria</taxon>
        <taxon>Pseudomonadati</taxon>
        <taxon>Pseudomonadota</taxon>
        <taxon>Alphaproteobacteria</taxon>
        <taxon>Rhodobacterales</taxon>
        <taxon>Paracoccaceae</taxon>
        <taxon>Pseudooceanicola</taxon>
    </lineage>
</organism>
<dbReference type="AlphaFoldDB" id="A0A1X6Y5S1"/>
<dbReference type="InterPro" id="IPR029039">
    <property type="entry name" value="Flavoprotein-like_sf"/>
</dbReference>
<reference evidence="1 2" key="1">
    <citation type="submission" date="2017-03" db="EMBL/GenBank/DDBJ databases">
        <authorList>
            <person name="Afonso C.L."/>
            <person name="Miller P.J."/>
            <person name="Scott M.A."/>
            <person name="Spackman E."/>
            <person name="Goraichik I."/>
            <person name="Dimitrov K.M."/>
            <person name="Suarez D.L."/>
            <person name="Swayne D.E."/>
        </authorList>
    </citation>
    <scope>NUCLEOTIDE SEQUENCE [LARGE SCALE GENOMIC DNA]</scope>
    <source>
        <strain evidence="1 2">CECT 7751</strain>
    </source>
</reference>
<protein>
    <recommendedName>
        <fullName evidence="3">Flavodoxin</fullName>
    </recommendedName>
</protein>
<evidence type="ECO:0008006" key="3">
    <source>
        <dbReference type="Google" id="ProtNLM"/>
    </source>
</evidence>
<keyword evidence="2" id="KW-1185">Reference proteome</keyword>
<gene>
    <name evidence="1" type="ORF">PSM7751_00133</name>
</gene>
<proteinExistence type="predicted"/>
<dbReference type="Proteomes" id="UP000193963">
    <property type="component" value="Unassembled WGS sequence"/>
</dbReference>
<sequence length="163" mass="17941">MTCRILVYCDDGATLKIGEELAWALGAQLHEIEASAGEDGVWSRMKSGLFALFSGALTVDVPDQPWDRSDLLILGAPVWQGRGARPLRQWLETRPDLPERVAFVLTSNGSQYPAEAVEDLTALTGRKPVAVLHLGRPELTSGTWKGPVEHFLDQCVVRYRQSA</sequence>
<evidence type="ECO:0000313" key="2">
    <source>
        <dbReference type="Proteomes" id="UP000193963"/>
    </source>
</evidence>
<accession>A0A1X6Y5S1</accession>